<dbReference type="SUPFAM" id="SSF52833">
    <property type="entry name" value="Thioredoxin-like"/>
    <property type="match status" value="1"/>
</dbReference>
<dbReference type="GeneID" id="120266618"/>
<sequence length="369" mass="42038">MKGVKGRLLKKLKYFSDEEKENIKPPLPKRKDLGDKNQDLEVFRRPDLNSSTLFDPGLLAAFQEALMDYKDVVLDDRDEEQGVDDIVPFMDYKVRILEIRDKGQQEDVSLMDNEGIITDLRDDKQTDVSLMEYKGGIFDFIDEGLEGADVSLTENKDTILDVRDEEEEEGDDVPLMECKDTILDVRDEEEEGDEVPLMEVKDDEQEGDGISLMEFEERCPPGWMGSVILYTTSLRGIRKTFEECSSLKFLLRSLKVMFYERDVSMHMEFREELWRVLGGRAIPPRLFIKGRYIGGADEVLGLHEQGKLRTLLKGLPVDCSNGGVCEECGGMMFWVCSSCHGSRKKVIGDEVLQCFQCNENGLVLCSLCC</sequence>
<dbReference type="RefSeq" id="XP_039130196.1">
    <property type="nucleotide sequence ID" value="XM_039274262.1"/>
</dbReference>
<dbReference type="Pfam" id="PF23733">
    <property type="entry name" value="GRXCR1-2_C"/>
    <property type="match status" value="1"/>
</dbReference>
<accession>A0AB40BRW6</accession>
<dbReference type="Pfam" id="PF00462">
    <property type="entry name" value="Glutaredoxin"/>
    <property type="match status" value="1"/>
</dbReference>
<dbReference type="PANTHER" id="PTHR45669">
    <property type="entry name" value="GLUTAREDOXIN DOMAIN-CONTAINING CYSTEINE-RICH PROTEIN CG12206-RELATED"/>
    <property type="match status" value="1"/>
</dbReference>
<protein>
    <submittedName>
        <fullName evidence="4">Uncharacterized protein LOC120266618</fullName>
    </submittedName>
</protein>
<dbReference type="CDD" id="cd03031">
    <property type="entry name" value="GRX_GRX_like"/>
    <property type="match status" value="1"/>
</dbReference>
<evidence type="ECO:0000256" key="1">
    <source>
        <dbReference type="SAM" id="MobiDB-lite"/>
    </source>
</evidence>
<dbReference type="InterPro" id="IPR036249">
    <property type="entry name" value="Thioredoxin-like_sf"/>
</dbReference>
<name>A0AB40BRW6_DIOCR</name>
<proteinExistence type="predicted"/>
<dbReference type="Gene3D" id="3.40.30.10">
    <property type="entry name" value="Glutaredoxin"/>
    <property type="match status" value="1"/>
</dbReference>
<evidence type="ECO:0000313" key="3">
    <source>
        <dbReference type="Proteomes" id="UP001515500"/>
    </source>
</evidence>
<reference evidence="4" key="1">
    <citation type="submission" date="2025-08" db="UniProtKB">
        <authorList>
            <consortium name="RefSeq"/>
        </authorList>
    </citation>
    <scope>IDENTIFICATION</scope>
</reference>
<dbReference type="AlphaFoldDB" id="A0AB40BRW6"/>
<feature type="domain" description="Glutaredoxin" evidence="2">
    <location>
        <begin position="227"/>
        <end position="293"/>
    </location>
</feature>
<keyword evidence="3" id="KW-1185">Reference proteome</keyword>
<dbReference type="PROSITE" id="PS51354">
    <property type="entry name" value="GLUTAREDOXIN_2"/>
    <property type="match status" value="1"/>
</dbReference>
<dbReference type="Proteomes" id="UP001515500">
    <property type="component" value="Chromosome 8"/>
</dbReference>
<dbReference type="PANTHER" id="PTHR45669:SF14">
    <property type="entry name" value="EMB|CAB81925.1-RELATED"/>
    <property type="match status" value="1"/>
</dbReference>
<evidence type="ECO:0000313" key="4">
    <source>
        <dbReference type="RefSeq" id="XP_039130196.1"/>
    </source>
</evidence>
<evidence type="ECO:0000259" key="2">
    <source>
        <dbReference type="Pfam" id="PF00462"/>
    </source>
</evidence>
<organism evidence="3 4">
    <name type="scientific">Dioscorea cayennensis subsp. rotundata</name>
    <name type="common">White Guinea yam</name>
    <name type="synonym">Dioscorea rotundata</name>
    <dbReference type="NCBI Taxonomy" id="55577"/>
    <lineage>
        <taxon>Eukaryota</taxon>
        <taxon>Viridiplantae</taxon>
        <taxon>Streptophyta</taxon>
        <taxon>Embryophyta</taxon>
        <taxon>Tracheophyta</taxon>
        <taxon>Spermatophyta</taxon>
        <taxon>Magnoliopsida</taxon>
        <taxon>Liliopsida</taxon>
        <taxon>Dioscoreales</taxon>
        <taxon>Dioscoreaceae</taxon>
        <taxon>Dioscorea</taxon>
    </lineage>
</organism>
<gene>
    <name evidence="4" type="primary">LOC120266618</name>
</gene>
<dbReference type="InterPro" id="IPR002109">
    <property type="entry name" value="Glutaredoxin"/>
</dbReference>
<feature type="region of interest" description="Disordered" evidence="1">
    <location>
        <begin position="19"/>
        <end position="38"/>
    </location>
</feature>